<dbReference type="Proteomes" id="UP001300502">
    <property type="component" value="Unassembled WGS sequence"/>
</dbReference>
<dbReference type="GO" id="GO:0016987">
    <property type="term" value="F:sigma factor activity"/>
    <property type="evidence" value="ECO:0007669"/>
    <property type="project" value="UniProtKB-KW"/>
</dbReference>
<evidence type="ECO:0000313" key="9">
    <source>
        <dbReference type="EMBL" id="KAK4522129.1"/>
    </source>
</evidence>
<dbReference type="PROSITE" id="PS00716">
    <property type="entry name" value="SIGMA70_2"/>
    <property type="match status" value="1"/>
</dbReference>
<dbReference type="Pfam" id="PF04539">
    <property type="entry name" value="Sigma70_r3"/>
    <property type="match status" value="1"/>
</dbReference>
<evidence type="ECO:0000256" key="1">
    <source>
        <dbReference type="ARBA" id="ARBA00007788"/>
    </source>
</evidence>
<dbReference type="InterPro" id="IPR007630">
    <property type="entry name" value="RNA_pol_sigma70_r4"/>
</dbReference>
<dbReference type="PANTHER" id="PTHR30603:SF47">
    <property type="entry name" value="RNA POLYMERASE SIGMA FACTOR SIGD, CHLOROPLASTIC"/>
    <property type="match status" value="1"/>
</dbReference>
<evidence type="ECO:0000256" key="6">
    <source>
        <dbReference type="SAM" id="MobiDB-lite"/>
    </source>
</evidence>
<dbReference type="PROSITE" id="PS00715">
    <property type="entry name" value="SIGMA70_1"/>
    <property type="match status" value="1"/>
</dbReference>
<dbReference type="InterPro" id="IPR000943">
    <property type="entry name" value="RNA_pol_sigma70"/>
</dbReference>
<dbReference type="InterPro" id="IPR036388">
    <property type="entry name" value="WH-like_DNA-bd_sf"/>
</dbReference>
<dbReference type="AlphaFoldDB" id="A0AAV9I2Q3"/>
<reference evidence="9 10" key="1">
    <citation type="submission" date="2022-07" db="EMBL/GenBank/DDBJ databases">
        <title>Genome-wide signatures of adaptation to extreme environments.</title>
        <authorList>
            <person name="Cho C.H."/>
            <person name="Yoon H.S."/>
        </authorList>
    </citation>
    <scope>NUCLEOTIDE SEQUENCE [LARGE SCALE GENOMIC DNA]</scope>
    <source>
        <strain evidence="9 10">108.79 E11</strain>
    </source>
</reference>
<dbReference type="GO" id="GO:0006352">
    <property type="term" value="P:DNA-templated transcription initiation"/>
    <property type="evidence" value="ECO:0007669"/>
    <property type="project" value="InterPro"/>
</dbReference>
<dbReference type="InterPro" id="IPR007627">
    <property type="entry name" value="RNA_pol_sigma70_r2"/>
</dbReference>
<feature type="region of interest" description="Disordered" evidence="6">
    <location>
        <begin position="568"/>
        <end position="593"/>
    </location>
</feature>
<evidence type="ECO:0000256" key="3">
    <source>
        <dbReference type="ARBA" id="ARBA00023082"/>
    </source>
</evidence>
<evidence type="ECO:0000313" key="10">
    <source>
        <dbReference type="Proteomes" id="UP001300502"/>
    </source>
</evidence>
<evidence type="ECO:0000256" key="4">
    <source>
        <dbReference type="ARBA" id="ARBA00023125"/>
    </source>
</evidence>
<dbReference type="Pfam" id="PF04545">
    <property type="entry name" value="Sigma70_r4"/>
    <property type="match status" value="1"/>
</dbReference>
<protein>
    <recommendedName>
        <fullName evidence="7 8">RNA polymerase sigma-70 domain-containing protein</fullName>
    </recommendedName>
</protein>
<dbReference type="Gene3D" id="1.10.10.10">
    <property type="entry name" value="Winged helix-like DNA-binding domain superfamily/Winged helix DNA-binding domain"/>
    <property type="match status" value="2"/>
</dbReference>
<dbReference type="CDD" id="cd06171">
    <property type="entry name" value="Sigma70_r4"/>
    <property type="match status" value="1"/>
</dbReference>
<name>A0AAV9I2Q3_9RHOD</name>
<comment type="caution">
    <text evidence="9">The sequence shown here is derived from an EMBL/GenBank/DDBJ whole genome shotgun (WGS) entry which is preliminary data.</text>
</comment>
<evidence type="ECO:0000259" key="7">
    <source>
        <dbReference type="PROSITE" id="PS00715"/>
    </source>
</evidence>
<dbReference type="InterPro" id="IPR013324">
    <property type="entry name" value="RNA_pol_sigma_r3/r4-like"/>
</dbReference>
<gene>
    <name evidence="9" type="ORF">GAYE_FCTG49G0008</name>
</gene>
<keyword evidence="4" id="KW-0238">DNA-binding</keyword>
<dbReference type="PANTHER" id="PTHR30603">
    <property type="entry name" value="RNA POLYMERASE SIGMA FACTOR RPO"/>
    <property type="match status" value="1"/>
</dbReference>
<dbReference type="Gene3D" id="1.10.601.10">
    <property type="entry name" value="RNA Polymerase Primary Sigma Factor"/>
    <property type="match status" value="1"/>
</dbReference>
<comment type="similarity">
    <text evidence="1">Belongs to the sigma-70 factor family.</text>
</comment>
<evidence type="ECO:0000259" key="8">
    <source>
        <dbReference type="PROSITE" id="PS00716"/>
    </source>
</evidence>
<dbReference type="InterPro" id="IPR013325">
    <property type="entry name" value="RNA_pol_sigma_r2"/>
</dbReference>
<keyword evidence="5" id="KW-0804">Transcription</keyword>
<proteinExistence type="inferred from homology"/>
<dbReference type="GO" id="GO:0003677">
    <property type="term" value="F:DNA binding"/>
    <property type="evidence" value="ECO:0007669"/>
    <property type="project" value="UniProtKB-KW"/>
</dbReference>
<dbReference type="NCBIfam" id="TIGR02937">
    <property type="entry name" value="sigma70-ECF"/>
    <property type="match status" value="1"/>
</dbReference>
<feature type="compositionally biased region" description="Basic and acidic residues" evidence="6">
    <location>
        <begin position="216"/>
        <end position="229"/>
    </location>
</feature>
<dbReference type="Pfam" id="PF04542">
    <property type="entry name" value="Sigma70_r2"/>
    <property type="match status" value="1"/>
</dbReference>
<dbReference type="InterPro" id="IPR050239">
    <property type="entry name" value="Sigma-70_RNA_pol_init_factors"/>
</dbReference>
<dbReference type="SUPFAM" id="SSF88659">
    <property type="entry name" value="Sigma3 and sigma4 domains of RNA polymerase sigma factors"/>
    <property type="match status" value="2"/>
</dbReference>
<evidence type="ECO:0000256" key="2">
    <source>
        <dbReference type="ARBA" id="ARBA00023015"/>
    </source>
</evidence>
<feature type="domain" description="RNA polymerase sigma-70" evidence="8">
    <location>
        <begin position="630"/>
        <end position="656"/>
    </location>
</feature>
<dbReference type="InterPro" id="IPR007624">
    <property type="entry name" value="RNA_pol_sigma70_r3"/>
</dbReference>
<dbReference type="SUPFAM" id="SSF88946">
    <property type="entry name" value="Sigma2 domain of RNA polymerase sigma factors"/>
    <property type="match status" value="1"/>
</dbReference>
<feature type="domain" description="RNA polymerase sigma-70" evidence="7">
    <location>
        <begin position="457"/>
        <end position="470"/>
    </location>
</feature>
<evidence type="ECO:0000256" key="5">
    <source>
        <dbReference type="ARBA" id="ARBA00023163"/>
    </source>
</evidence>
<sequence>MMLSTWCPPKWFASHPWPCFVPSCNNGRLWMTARRGGEGRVVCRRNRLNIIKPFCPRFLVRKKNSNGRWCYIDHPCFPCGSPKPVEENWHRGCENPHRMDWKMMIAAVGIKEEQKESFHLVRAGLLKLATSETDELLIEVANEFIRADPEKRFLVELALESILKNKKMEEEQLSSVSKSEHRVVKFRKRRQVVKSSRKQRRRYDWRSIDSPYLWEDNSKKTDSSTRNARDNNNNSDHSNECQQVVLSILHNVLQQLSSSPPTRLPLYDWWMEWEYFCKERMQQKQLGRVRETDRHIREQRVVQVLERIQGEEDEVTIDEIEIAAKTVARIMDYSDSYWSDHGNKKNRRRRSTNSDSFSTYLTEIGKVHRLSLEEEKEICQEIAFFTHLEAVREDLRRRIGRLPREHEWAMETNMSVPELRGKLIKGRRAKNRMVAANLRLVICFAKRFRNRGVAFQDLVQEGSIGLIRGVEKYDANRGFRFSTYASWWIRQGIHKALLECSKMFRLPVHVNEMIKEIRRCSYELMNILGREPTKLEIAMKVGMPEEKVIFLLQRAQTALSLEMPLRGSDSSLESRTLGDVVSSTASPSPEDSAFGTSLRYDLERALSQLDFREREVIRMRFGLDDGRTKSLGEVGSLFCVTRERVRQIETRALRKLRDPRCNIFLKEYMEWISDERPGMKKPMAVVD</sequence>
<keyword evidence="2" id="KW-0805">Transcription regulation</keyword>
<keyword evidence="3" id="KW-0731">Sigma factor</keyword>
<dbReference type="InterPro" id="IPR014284">
    <property type="entry name" value="RNA_pol_sigma-70_dom"/>
</dbReference>
<dbReference type="PRINTS" id="PR00046">
    <property type="entry name" value="SIGMA70FCT"/>
</dbReference>
<accession>A0AAV9I2Q3</accession>
<keyword evidence="10" id="KW-1185">Reference proteome</keyword>
<organism evidence="9 10">
    <name type="scientific">Galdieria yellowstonensis</name>
    <dbReference type="NCBI Taxonomy" id="3028027"/>
    <lineage>
        <taxon>Eukaryota</taxon>
        <taxon>Rhodophyta</taxon>
        <taxon>Bangiophyceae</taxon>
        <taxon>Galdieriales</taxon>
        <taxon>Galdieriaceae</taxon>
        <taxon>Galdieria</taxon>
    </lineage>
</organism>
<feature type="region of interest" description="Disordered" evidence="6">
    <location>
        <begin position="216"/>
        <end position="238"/>
    </location>
</feature>
<dbReference type="EMBL" id="JANCYU010000001">
    <property type="protein sequence ID" value="KAK4522129.1"/>
    <property type="molecule type" value="Genomic_DNA"/>
</dbReference>